<comment type="similarity">
    <text evidence="1">Belongs to the universal ribosomal protein uL2 family.</text>
</comment>
<keyword evidence="3" id="KW-0687">Ribonucleoprotein</keyword>
<dbReference type="GO" id="GO:0003735">
    <property type="term" value="F:structural constituent of ribosome"/>
    <property type="evidence" value="ECO:0007669"/>
    <property type="project" value="InterPro"/>
</dbReference>
<evidence type="ECO:0000256" key="5">
    <source>
        <dbReference type="SAM" id="MobiDB-lite"/>
    </source>
</evidence>
<sequence length="275" mass="30287">MTTVLKKPTSPGVRAQVNIKRNHSVQKSYKKLTVPLKGPKGRSHGTVSVHHQSRGAKKNYRIIDFKRNKNNVLGKVVSIEYDPNRNADIALINYIDGEKRYIIAVEGLEIGDSIVSGDHVEPKIGNAMRISEIPLGMQIHNIELQPNKGGQMVRGAGTYAVVTAKEGDYVNVRVPSGEVRKVLGTCFATIGAVSNPDFKNTKIGKAGRKIHMGVRPTVRGIAFSNPRDHAHGGSYKSTGIGLKQPVSRTGVPSKGYKTRRKKKSNFYKIKDRRTR</sequence>
<protein>
    <recommendedName>
        <fullName evidence="4">50S ribosomal protein L2</fullName>
    </recommendedName>
</protein>
<dbReference type="PIRSF" id="PIRSF002158">
    <property type="entry name" value="Ribosomal_L2"/>
    <property type="match status" value="1"/>
</dbReference>
<accession>A0A2H0RAX7</accession>
<gene>
    <name evidence="8" type="ORF">COV24_01330</name>
</gene>
<dbReference type="InterPro" id="IPR005880">
    <property type="entry name" value="Ribosomal_uL2_bac/org-type"/>
</dbReference>
<dbReference type="PANTHER" id="PTHR13691">
    <property type="entry name" value="RIBOSOMAL PROTEIN L2"/>
    <property type="match status" value="1"/>
</dbReference>
<keyword evidence="2 8" id="KW-0689">Ribosomal protein</keyword>
<evidence type="ECO:0000313" key="9">
    <source>
        <dbReference type="Proteomes" id="UP000230214"/>
    </source>
</evidence>
<feature type="domain" description="Large ribosomal subunit protein uL2 RNA-binding" evidence="7">
    <location>
        <begin position="41"/>
        <end position="116"/>
    </location>
</feature>
<dbReference type="SMART" id="SM01383">
    <property type="entry name" value="Ribosomal_L2"/>
    <property type="match status" value="1"/>
</dbReference>
<dbReference type="NCBIfam" id="TIGR01171">
    <property type="entry name" value="rplB_bact"/>
    <property type="match status" value="1"/>
</dbReference>
<dbReference type="SUPFAM" id="SSF50249">
    <property type="entry name" value="Nucleic acid-binding proteins"/>
    <property type="match status" value="1"/>
</dbReference>
<reference evidence="8 9" key="1">
    <citation type="submission" date="2017-09" db="EMBL/GenBank/DDBJ databases">
        <title>Depth-based differentiation of microbial function through sediment-hosted aquifers and enrichment of novel symbionts in the deep terrestrial subsurface.</title>
        <authorList>
            <person name="Probst A.J."/>
            <person name="Ladd B."/>
            <person name="Jarett J.K."/>
            <person name="Geller-Mcgrath D.E."/>
            <person name="Sieber C.M."/>
            <person name="Emerson J.B."/>
            <person name="Anantharaman K."/>
            <person name="Thomas B.C."/>
            <person name="Malmstrom R."/>
            <person name="Stieglmeier M."/>
            <person name="Klingl A."/>
            <person name="Woyke T."/>
            <person name="Ryan C.M."/>
            <person name="Banfield J.F."/>
        </authorList>
    </citation>
    <scope>NUCLEOTIDE SEQUENCE [LARGE SCALE GENOMIC DNA]</scope>
    <source>
        <strain evidence="8">CG10_big_fil_rev_8_21_14_0_10_32_10</strain>
    </source>
</reference>
<evidence type="ECO:0000259" key="6">
    <source>
        <dbReference type="SMART" id="SM01382"/>
    </source>
</evidence>
<dbReference type="InterPro" id="IPR014722">
    <property type="entry name" value="Rib_uL2_dom2"/>
</dbReference>
<dbReference type="InterPro" id="IPR012340">
    <property type="entry name" value="NA-bd_OB-fold"/>
</dbReference>
<feature type="domain" description="Large ribosomal subunit protein uL2 C-terminal" evidence="6">
    <location>
        <begin position="122"/>
        <end position="252"/>
    </location>
</feature>
<dbReference type="PANTHER" id="PTHR13691:SF5">
    <property type="entry name" value="LARGE RIBOSOMAL SUBUNIT PROTEIN UL2M"/>
    <property type="match status" value="1"/>
</dbReference>
<evidence type="ECO:0000313" key="8">
    <source>
        <dbReference type="EMBL" id="PIR43681.1"/>
    </source>
</evidence>
<dbReference type="InterPro" id="IPR022666">
    <property type="entry name" value="Ribosomal_uL2_RNA-bd_dom"/>
</dbReference>
<dbReference type="FunFam" id="2.30.30.30:FF:000001">
    <property type="entry name" value="50S ribosomal protein L2"/>
    <property type="match status" value="1"/>
</dbReference>
<dbReference type="InterPro" id="IPR002171">
    <property type="entry name" value="Ribosomal_uL2"/>
</dbReference>
<dbReference type="SMART" id="SM01382">
    <property type="entry name" value="Ribosomal_L2_C"/>
    <property type="match status" value="1"/>
</dbReference>
<name>A0A2H0RAX7_UNCKA</name>
<dbReference type="GO" id="GO:0003723">
    <property type="term" value="F:RNA binding"/>
    <property type="evidence" value="ECO:0007669"/>
    <property type="project" value="InterPro"/>
</dbReference>
<evidence type="ECO:0000259" key="7">
    <source>
        <dbReference type="SMART" id="SM01383"/>
    </source>
</evidence>
<dbReference type="Proteomes" id="UP000230214">
    <property type="component" value="Unassembled WGS sequence"/>
</dbReference>
<dbReference type="GO" id="GO:0002181">
    <property type="term" value="P:cytoplasmic translation"/>
    <property type="evidence" value="ECO:0007669"/>
    <property type="project" value="TreeGrafter"/>
</dbReference>
<dbReference type="InterPro" id="IPR014726">
    <property type="entry name" value="Ribosomal_uL2_dom3"/>
</dbReference>
<evidence type="ECO:0000256" key="4">
    <source>
        <dbReference type="ARBA" id="ARBA00035459"/>
    </source>
</evidence>
<evidence type="ECO:0000256" key="2">
    <source>
        <dbReference type="ARBA" id="ARBA00022980"/>
    </source>
</evidence>
<evidence type="ECO:0000256" key="1">
    <source>
        <dbReference type="ARBA" id="ARBA00005636"/>
    </source>
</evidence>
<dbReference type="SUPFAM" id="SSF50104">
    <property type="entry name" value="Translation proteins SH3-like domain"/>
    <property type="match status" value="1"/>
</dbReference>
<dbReference type="Gene3D" id="2.30.30.30">
    <property type="match status" value="1"/>
</dbReference>
<comment type="caution">
    <text evidence="8">The sequence shown here is derived from an EMBL/GenBank/DDBJ whole genome shotgun (WGS) entry which is preliminary data.</text>
</comment>
<dbReference type="EMBL" id="PCXU01000013">
    <property type="protein sequence ID" value="PIR43681.1"/>
    <property type="molecule type" value="Genomic_DNA"/>
</dbReference>
<organism evidence="8 9">
    <name type="scientific">candidate division WWE3 bacterium CG10_big_fil_rev_8_21_14_0_10_32_10</name>
    <dbReference type="NCBI Taxonomy" id="1975090"/>
    <lineage>
        <taxon>Bacteria</taxon>
        <taxon>Katanobacteria</taxon>
    </lineage>
</organism>
<feature type="region of interest" description="Disordered" evidence="5">
    <location>
        <begin position="223"/>
        <end position="262"/>
    </location>
</feature>
<dbReference type="InterPro" id="IPR008991">
    <property type="entry name" value="Translation_prot_SH3-like_sf"/>
</dbReference>
<dbReference type="GO" id="GO:0016740">
    <property type="term" value="F:transferase activity"/>
    <property type="evidence" value="ECO:0007669"/>
    <property type="project" value="InterPro"/>
</dbReference>
<dbReference type="GO" id="GO:0015934">
    <property type="term" value="C:large ribosomal subunit"/>
    <property type="evidence" value="ECO:0007669"/>
    <property type="project" value="InterPro"/>
</dbReference>
<dbReference type="Pfam" id="PF03947">
    <property type="entry name" value="Ribosomal_L2_C"/>
    <property type="match status" value="1"/>
</dbReference>
<dbReference type="AlphaFoldDB" id="A0A2H0RAX7"/>
<dbReference type="Gene3D" id="4.10.950.10">
    <property type="entry name" value="Ribosomal protein L2, domain 3"/>
    <property type="match status" value="1"/>
</dbReference>
<proteinExistence type="inferred from homology"/>
<dbReference type="InterPro" id="IPR022669">
    <property type="entry name" value="Ribosomal_uL2_C"/>
</dbReference>
<evidence type="ECO:0000256" key="3">
    <source>
        <dbReference type="ARBA" id="ARBA00023274"/>
    </source>
</evidence>
<dbReference type="Gene3D" id="2.40.50.140">
    <property type="entry name" value="Nucleic acid-binding proteins"/>
    <property type="match status" value="1"/>
</dbReference>
<dbReference type="Pfam" id="PF00181">
    <property type="entry name" value="Ribosomal_L2_N"/>
    <property type="match status" value="1"/>
</dbReference>